<gene>
    <name evidence="2" type="ORF">SAMN05444411_11318</name>
</gene>
<reference evidence="3" key="1">
    <citation type="submission" date="2016-10" db="EMBL/GenBank/DDBJ databases">
        <authorList>
            <person name="Varghese N."/>
            <person name="Submissions S."/>
        </authorList>
    </citation>
    <scope>NUCLEOTIDE SEQUENCE [LARGE SCALE GENOMIC DNA]</scope>
    <source>
        <strain evidence="3">DSM 24956</strain>
    </source>
</reference>
<dbReference type="Proteomes" id="UP000199595">
    <property type="component" value="Unassembled WGS sequence"/>
</dbReference>
<evidence type="ECO:0008006" key="4">
    <source>
        <dbReference type="Google" id="ProtNLM"/>
    </source>
</evidence>
<name>A0A1H3G1L1_9FLAO</name>
<feature type="signal peptide" evidence="1">
    <location>
        <begin position="1"/>
        <end position="18"/>
    </location>
</feature>
<evidence type="ECO:0000256" key="1">
    <source>
        <dbReference type="SAM" id="SignalP"/>
    </source>
</evidence>
<proteinExistence type="predicted"/>
<sequence length="411" mass="47489">MKKLFILFLFLGSFLASAQSNSNNSDLNLYLDCGKCDHAYIKQNLSHVNFVRDQKYADVYILVRTERNGSGGVKYSFEFQGQHRFKKMRNRLSFSTKSDDTSAEKRDLVFEYLKLGLVKFWLRSGNDDVISVQLKEEDKTAVVEEVKDSWNKWVFNVGLRGTFRGEEVKETKYLNYNASAKRVTEKNKFFIRVSRSNDKKIFRKDSGTTITRQESTSFSFSNVFSLNNHWSAGFFGGMYESTYKNFDLSYWLRPAIEYNFFDYKQSFKKQLVLSYRVGGSQNNYIETTIFDEDEELLWEHSFNLGGAVQQKWGNVSGEISYSSYLHDTSLSAVSFDLGTNFRLFKGFSLSLNGSYDITDNQVNLAAGDLSLEDLLLAQKQAQSGYKYSLRFGLNYSFGSMYNTIVNPRFNF</sequence>
<evidence type="ECO:0000313" key="3">
    <source>
        <dbReference type="Proteomes" id="UP000199595"/>
    </source>
</evidence>
<feature type="chain" id="PRO_5011547159" description="Outer membrane protein beta-barrel family protein" evidence="1">
    <location>
        <begin position="19"/>
        <end position="411"/>
    </location>
</feature>
<dbReference type="STRING" id="762486.SAMN05444411_11318"/>
<dbReference type="EMBL" id="FNNJ01000013">
    <property type="protein sequence ID" value="SDX97232.1"/>
    <property type="molecule type" value="Genomic_DNA"/>
</dbReference>
<accession>A0A1H3G1L1</accession>
<dbReference type="OrthoDB" id="1489343at2"/>
<keyword evidence="1" id="KW-0732">Signal</keyword>
<dbReference type="AlphaFoldDB" id="A0A1H3G1L1"/>
<evidence type="ECO:0000313" key="2">
    <source>
        <dbReference type="EMBL" id="SDX97232.1"/>
    </source>
</evidence>
<protein>
    <recommendedName>
        <fullName evidence="4">Outer membrane protein beta-barrel family protein</fullName>
    </recommendedName>
</protein>
<keyword evidence="3" id="KW-1185">Reference proteome</keyword>
<organism evidence="2 3">
    <name type="scientific">Lutibacter oricola</name>
    <dbReference type="NCBI Taxonomy" id="762486"/>
    <lineage>
        <taxon>Bacteria</taxon>
        <taxon>Pseudomonadati</taxon>
        <taxon>Bacteroidota</taxon>
        <taxon>Flavobacteriia</taxon>
        <taxon>Flavobacteriales</taxon>
        <taxon>Flavobacteriaceae</taxon>
        <taxon>Lutibacter</taxon>
    </lineage>
</organism>
<dbReference type="RefSeq" id="WP_139170980.1">
    <property type="nucleotide sequence ID" value="NZ_FNNJ01000013.1"/>
</dbReference>